<dbReference type="PROSITE" id="PS50994">
    <property type="entry name" value="INTEGRASE"/>
    <property type="match status" value="1"/>
</dbReference>
<dbReference type="PANTHER" id="PTHR47515">
    <property type="entry name" value="LOW CALCIUM RESPONSE LOCUS PROTEIN T"/>
    <property type="match status" value="1"/>
</dbReference>
<dbReference type="InterPro" id="IPR025948">
    <property type="entry name" value="HTH-like_dom"/>
</dbReference>
<keyword evidence="4" id="KW-1185">Reference proteome</keyword>
<protein>
    <submittedName>
        <fullName evidence="3">Helix-turn-helix protein</fullName>
    </submittedName>
</protein>
<dbReference type="GO" id="GO:0015074">
    <property type="term" value="P:DNA integration"/>
    <property type="evidence" value="ECO:0007669"/>
    <property type="project" value="InterPro"/>
</dbReference>
<evidence type="ECO:0000313" key="3">
    <source>
        <dbReference type="EMBL" id="PSL51535.1"/>
    </source>
</evidence>
<dbReference type="PANTHER" id="PTHR47515:SF1">
    <property type="entry name" value="BLR2054 PROTEIN"/>
    <property type="match status" value="1"/>
</dbReference>
<dbReference type="InterPro" id="IPR012337">
    <property type="entry name" value="RNaseH-like_sf"/>
</dbReference>
<dbReference type="Proteomes" id="UP000241118">
    <property type="component" value="Unassembled WGS sequence"/>
</dbReference>
<dbReference type="SUPFAM" id="SSF53098">
    <property type="entry name" value="Ribonuclease H-like"/>
    <property type="match status" value="1"/>
</dbReference>
<sequence length="360" mass="41770">MIVSLLYKVTRKLLSVPAVLLRSEAAKDAELLVLRHENAVLRRQLTGPVRYEPSDRLWFAALAGLLDRRRWREVFPVTPGTLLAWHRRLVARKWDYGARRRIGRPPTRTAIKTLVLRLARENPRWGHRRIHGELARLGHRIAHSTVWRILHDAGIDPAPRRTGPTWRQFLTAQAQGIIAVDFLHLDTVLGTRLYALAFLEHDTRRLHITGVTAHPTREWTTQQARNLTADLGHRTESLRFLLRDRDGKYSQAFDTVFQADDLRIIKSAPQAPRMNAHCERVIGTIRRELLDHILITSESHARQVLATYEDHYNRHRPHQARDQLPPNIYQRPTAGHDLDTHRLRRTRILGGLINEYRQAA</sequence>
<dbReference type="Gene3D" id="3.30.420.10">
    <property type="entry name" value="Ribonuclease H-like superfamily/Ribonuclease H"/>
    <property type="match status" value="1"/>
</dbReference>
<feature type="domain" description="Integrase catalytic" evidence="2">
    <location>
        <begin position="160"/>
        <end position="333"/>
    </location>
</feature>
<proteinExistence type="predicted"/>
<dbReference type="EMBL" id="PYAX01000020">
    <property type="protein sequence ID" value="PSL51535.1"/>
    <property type="molecule type" value="Genomic_DNA"/>
</dbReference>
<dbReference type="InterPro" id="IPR036397">
    <property type="entry name" value="RNaseH_sf"/>
</dbReference>
<dbReference type="AlphaFoldDB" id="A0A2P8HZB3"/>
<dbReference type="InterPro" id="IPR001584">
    <property type="entry name" value="Integrase_cat-core"/>
</dbReference>
<dbReference type="GO" id="GO:0003676">
    <property type="term" value="F:nucleic acid binding"/>
    <property type="evidence" value="ECO:0007669"/>
    <property type="project" value="InterPro"/>
</dbReference>
<dbReference type="Pfam" id="PF13683">
    <property type="entry name" value="rve_3"/>
    <property type="match status" value="1"/>
</dbReference>
<accession>A0A2P8HZB3</accession>
<evidence type="ECO:0000256" key="1">
    <source>
        <dbReference type="ARBA" id="ARBA00002286"/>
    </source>
</evidence>
<name>A0A2P8HZB3_SACCR</name>
<dbReference type="Pfam" id="PF13276">
    <property type="entry name" value="HTH_21"/>
    <property type="match status" value="1"/>
</dbReference>
<comment type="caution">
    <text evidence="3">The sequence shown here is derived from an EMBL/GenBank/DDBJ whole genome shotgun (WGS) entry which is preliminary data.</text>
</comment>
<organism evidence="3 4">
    <name type="scientific">Saccharothrix carnea</name>
    <dbReference type="NCBI Taxonomy" id="1280637"/>
    <lineage>
        <taxon>Bacteria</taxon>
        <taxon>Bacillati</taxon>
        <taxon>Actinomycetota</taxon>
        <taxon>Actinomycetes</taxon>
        <taxon>Pseudonocardiales</taxon>
        <taxon>Pseudonocardiaceae</taxon>
        <taxon>Saccharothrix</taxon>
    </lineage>
</organism>
<dbReference type="InterPro" id="IPR009057">
    <property type="entry name" value="Homeodomain-like_sf"/>
</dbReference>
<dbReference type="SUPFAM" id="SSF46689">
    <property type="entry name" value="Homeodomain-like"/>
    <property type="match status" value="1"/>
</dbReference>
<evidence type="ECO:0000313" key="4">
    <source>
        <dbReference type="Proteomes" id="UP000241118"/>
    </source>
</evidence>
<gene>
    <name evidence="3" type="ORF">B0I31_12069</name>
</gene>
<reference evidence="3 4" key="1">
    <citation type="submission" date="2018-03" db="EMBL/GenBank/DDBJ databases">
        <title>Genomic Encyclopedia of Type Strains, Phase III (KMG-III): the genomes of soil and plant-associated and newly described type strains.</title>
        <authorList>
            <person name="Whitman W."/>
        </authorList>
    </citation>
    <scope>NUCLEOTIDE SEQUENCE [LARGE SCALE GENOMIC DNA]</scope>
    <source>
        <strain evidence="3 4">CGMCC 4.7097</strain>
    </source>
</reference>
<dbReference type="RefSeq" id="WP_106619849.1">
    <property type="nucleotide sequence ID" value="NZ_PYAX01000020.1"/>
</dbReference>
<comment type="function">
    <text evidence="1">Involved in the transposition of the insertion sequence.</text>
</comment>
<dbReference type="OrthoDB" id="1551204at2"/>
<evidence type="ECO:0000259" key="2">
    <source>
        <dbReference type="PROSITE" id="PS50994"/>
    </source>
</evidence>